<dbReference type="Proteomes" id="UP001234178">
    <property type="component" value="Unassembled WGS sequence"/>
</dbReference>
<name>A0ABQ9Z849_9CRUS</name>
<reference evidence="1 2" key="1">
    <citation type="journal article" date="2023" name="Nucleic Acids Res.">
        <title>The hologenome of Daphnia magna reveals possible DNA methylation and microbiome-mediated evolution of the host genome.</title>
        <authorList>
            <person name="Chaturvedi A."/>
            <person name="Li X."/>
            <person name="Dhandapani V."/>
            <person name="Marshall H."/>
            <person name="Kissane S."/>
            <person name="Cuenca-Cambronero M."/>
            <person name="Asole G."/>
            <person name="Calvet F."/>
            <person name="Ruiz-Romero M."/>
            <person name="Marangio P."/>
            <person name="Guigo R."/>
            <person name="Rago D."/>
            <person name="Mirbahai L."/>
            <person name="Eastwood N."/>
            <person name="Colbourne J.K."/>
            <person name="Zhou J."/>
            <person name="Mallon E."/>
            <person name="Orsini L."/>
        </authorList>
    </citation>
    <scope>NUCLEOTIDE SEQUENCE [LARGE SCALE GENOMIC DNA]</scope>
    <source>
        <strain evidence="1">LRV0_1</strain>
    </source>
</reference>
<evidence type="ECO:0000313" key="2">
    <source>
        <dbReference type="Proteomes" id="UP001234178"/>
    </source>
</evidence>
<proteinExistence type="predicted"/>
<sequence>MALRLRQRAVSRLQRHQLTAPKASAHLRLQPFILQFNIVQESQIIHLSTTWNSETGRSCSLIKLLDGDSPPVSNI</sequence>
<dbReference type="EMBL" id="JAOYFB010000002">
    <property type="protein sequence ID" value="KAK4008680.1"/>
    <property type="molecule type" value="Genomic_DNA"/>
</dbReference>
<gene>
    <name evidence="1" type="ORF">OUZ56_013813</name>
</gene>
<protein>
    <submittedName>
        <fullName evidence="1">Uncharacterized protein</fullName>
    </submittedName>
</protein>
<evidence type="ECO:0000313" key="1">
    <source>
        <dbReference type="EMBL" id="KAK4008680.1"/>
    </source>
</evidence>
<accession>A0ABQ9Z849</accession>
<organism evidence="1 2">
    <name type="scientific">Daphnia magna</name>
    <dbReference type="NCBI Taxonomy" id="35525"/>
    <lineage>
        <taxon>Eukaryota</taxon>
        <taxon>Metazoa</taxon>
        <taxon>Ecdysozoa</taxon>
        <taxon>Arthropoda</taxon>
        <taxon>Crustacea</taxon>
        <taxon>Branchiopoda</taxon>
        <taxon>Diplostraca</taxon>
        <taxon>Cladocera</taxon>
        <taxon>Anomopoda</taxon>
        <taxon>Daphniidae</taxon>
        <taxon>Daphnia</taxon>
    </lineage>
</organism>
<keyword evidence="2" id="KW-1185">Reference proteome</keyword>
<comment type="caution">
    <text evidence="1">The sequence shown here is derived from an EMBL/GenBank/DDBJ whole genome shotgun (WGS) entry which is preliminary data.</text>
</comment>